<sequence>MDFRDSPEEAAFRARLRDWLAGRAGTFPTSGDEYWRRAGEWHRTLYAAGFFGLSWPKKYGGHELPPVYDVILDEELARAGAPPRPSLGYLVQGLGRHGSEELRRAFLPGMIDGTERWCQGFSEPGAGSDLASLTTTATRDGDEYVLHGHKIWTSYSDVADWCLLLARTERDVPRHKGLSGFIVSMKQPGIEQRPLTMMSGVSTEFGQVVFDGARVPADRMVGAPGEGWALAMTIVGHEREPAELGFSARYGKLVRELASRADGDAPDGTGPDGRGLGRTARDELAWAAVQTEMLRLHVRRRLSERLDGVSHGPEGSLDKLLMTWAEQSVGHAALAVAGTRDAEMLHAYLYSRAQSVMGGTSQIQKNIIAQRILRLPARPAV</sequence>
<evidence type="ECO:0000256" key="1">
    <source>
        <dbReference type="ARBA" id="ARBA00001974"/>
    </source>
</evidence>
<name>A0ABW3EP87_9ACTN</name>
<proteinExistence type="inferred from homology"/>
<gene>
    <name evidence="10" type="ORF">ACFQ11_16370</name>
</gene>
<evidence type="ECO:0000256" key="2">
    <source>
        <dbReference type="ARBA" id="ARBA00009347"/>
    </source>
</evidence>
<keyword evidence="3 6" id="KW-0285">Flavoprotein</keyword>
<dbReference type="InterPro" id="IPR046373">
    <property type="entry name" value="Acyl-CoA_Oxase/DH_mid-dom_sf"/>
</dbReference>
<feature type="domain" description="Acyl-CoA dehydrogenase/oxidase N-terminal" evidence="9">
    <location>
        <begin position="6"/>
        <end position="113"/>
    </location>
</feature>
<evidence type="ECO:0000259" key="8">
    <source>
        <dbReference type="Pfam" id="PF02770"/>
    </source>
</evidence>
<dbReference type="InterPro" id="IPR037069">
    <property type="entry name" value="AcylCoA_DH/ox_N_sf"/>
</dbReference>
<organism evidence="10 11">
    <name type="scientific">Actinomadura sediminis</name>
    <dbReference type="NCBI Taxonomy" id="1038904"/>
    <lineage>
        <taxon>Bacteria</taxon>
        <taxon>Bacillati</taxon>
        <taxon>Actinomycetota</taxon>
        <taxon>Actinomycetes</taxon>
        <taxon>Streptosporangiales</taxon>
        <taxon>Thermomonosporaceae</taxon>
        <taxon>Actinomadura</taxon>
    </lineage>
</organism>
<evidence type="ECO:0000256" key="4">
    <source>
        <dbReference type="ARBA" id="ARBA00022827"/>
    </source>
</evidence>
<dbReference type="PANTHER" id="PTHR43292:SF3">
    <property type="entry name" value="ACYL-COA DEHYDROGENASE FADE29"/>
    <property type="match status" value="1"/>
</dbReference>
<evidence type="ECO:0000259" key="7">
    <source>
        <dbReference type="Pfam" id="PF00441"/>
    </source>
</evidence>
<feature type="domain" description="Acyl-CoA oxidase/dehydrogenase middle" evidence="8">
    <location>
        <begin position="118"/>
        <end position="211"/>
    </location>
</feature>
<comment type="caution">
    <text evidence="10">The sequence shown here is derived from an EMBL/GenBank/DDBJ whole genome shotgun (WGS) entry which is preliminary data.</text>
</comment>
<dbReference type="Pfam" id="PF02771">
    <property type="entry name" value="Acyl-CoA_dh_N"/>
    <property type="match status" value="1"/>
</dbReference>
<dbReference type="Pfam" id="PF02770">
    <property type="entry name" value="Acyl-CoA_dh_M"/>
    <property type="match status" value="1"/>
</dbReference>
<accession>A0ABW3EP87</accession>
<feature type="domain" description="Acyl-CoA dehydrogenase/oxidase C-terminal" evidence="7">
    <location>
        <begin position="225"/>
        <end position="373"/>
    </location>
</feature>
<evidence type="ECO:0000256" key="5">
    <source>
        <dbReference type="ARBA" id="ARBA00023002"/>
    </source>
</evidence>
<dbReference type="InterPro" id="IPR009100">
    <property type="entry name" value="AcylCoA_DH/oxidase_NM_dom_sf"/>
</dbReference>
<comment type="similarity">
    <text evidence="2 6">Belongs to the acyl-CoA dehydrogenase family.</text>
</comment>
<dbReference type="Proteomes" id="UP001596972">
    <property type="component" value="Unassembled WGS sequence"/>
</dbReference>
<keyword evidence="11" id="KW-1185">Reference proteome</keyword>
<keyword evidence="4 6" id="KW-0274">FAD</keyword>
<dbReference type="EMBL" id="JBHTJA010000028">
    <property type="protein sequence ID" value="MFD0901977.1"/>
    <property type="molecule type" value="Genomic_DNA"/>
</dbReference>
<dbReference type="Gene3D" id="1.10.540.10">
    <property type="entry name" value="Acyl-CoA dehydrogenase/oxidase, N-terminal domain"/>
    <property type="match status" value="1"/>
</dbReference>
<dbReference type="InterPro" id="IPR006091">
    <property type="entry name" value="Acyl-CoA_Oxase/DH_mid-dom"/>
</dbReference>
<dbReference type="RefSeq" id="WP_378299302.1">
    <property type="nucleotide sequence ID" value="NZ_JBHTJA010000028.1"/>
</dbReference>
<evidence type="ECO:0000256" key="6">
    <source>
        <dbReference type="RuleBase" id="RU362125"/>
    </source>
</evidence>
<dbReference type="InterPro" id="IPR013786">
    <property type="entry name" value="AcylCoA_DH/ox_N"/>
</dbReference>
<dbReference type="Gene3D" id="1.20.140.10">
    <property type="entry name" value="Butyryl-CoA Dehydrogenase, subunit A, domain 3"/>
    <property type="match status" value="1"/>
</dbReference>
<evidence type="ECO:0000256" key="3">
    <source>
        <dbReference type="ARBA" id="ARBA00022630"/>
    </source>
</evidence>
<dbReference type="Pfam" id="PF00441">
    <property type="entry name" value="Acyl-CoA_dh_1"/>
    <property type="match status" value="1"/>
</dbReference>
<evidence type="ECO:0000313" key="11">
    <source>
        <dbReference type="Proteomes" id="UP001596972"/>
    </source>
</evidence>
<dbReference type="SUPFAM" id="SSF56645">
    <property type="entry name" value="Acyl-CoA dehydrogenase NM domain-like"/>
    <property type="match status" value="1"/>
</dbReference>
<reference evidence="11" key="1">
    <citation type="journal article" date="2019" name="Int. J. Syst. Evol. Microbiol.">
        <title>The Global Catalogue of Microorganisms (GCM) 10K type strain sequencing project: providing services to taxonomists for standard genome sequencing and annotation.</title>
        <authorList>
            <consortium name="The Broad Institute Genomics Platform"/>
            <consortium name="The Broad Institute Genome Sequencing Center for Infectious Disease"/>
            <person name="Wu L."/>
            <person name="Ma J."/>
        </authorList>
    </citation>
    <scope>NUCLEOTIDE SEQUENCE [LARGE SCALE GENOMIC DNA]</scope>
    <source>
        <strain evidence="11">JCM 31202</strain>
    </source>
</reference>
<evidence type="ECO:0000313" key="10">
    <source>
        <dbReference type="EMBL" id="MFD0901977.1"/>
    </source>
</evidence>
<dbReference type="Gene3D" id="2.40.110.10">
    <property type="entry name" value="Butyryl-CoA Dehydrogenase, subunit A, domain 2"/>
    <property type="match status" value="1"/>
</dbReference>
<dbReference type="InterPro" id="IPR009075">
    <property type="entry name" value="AcylCo_DH/oxidase_C"/>
</dbReference>
<dbReference type="SUPFAM" id="SSF47203">
    <property type="entry name" value="Acyl-CoA dehydrogenase C-terminal domain-like"/>
    <property type="match status" value="1"/>
</dbReference>
<evidence type="ECO:0000259" key="9">
    <source>
        <dbReference type="Pfam" id="PF02771"/>
    </source>
</evidence>
<dbReference type="PANTHER" id="PTHR43292">
    <property type="entry name" value="ACYL-COA DEHYDROGENASE"/>
    <property type="match status" value="1"/>
</dbReference>
<protein>
    <submittedName>
        <fullName evidence="10">Acyl-CoA dehydrogenase family protein</fullName>
    </submittedName>
</protein>
<dbReference type="InterPro" id="IPR036250">
    <property type="entry name" value="AcylCo_DH-like_C"/>
</dbReference>
<dbReference type="InterPro" id="IPR052161">
    <property type="entry name" value="Mycobact_Acyl-CoA_DH"/>
</dbReference>
<keyword evidence="5 6" id="KW-0560">Oxidoreductase</keyword>
<comment type="cofactor">
    <cofactor evidence="1 6">
        <name>FAD</name>
        <dbReference type="ChEBI" id="CHEBI:57692"/>
    </cofactor>
</comment>